<dbReference type="EMBL" id="MFCV01000042">
    <property type="protein sequence ID" value="OGE31274.1"/>
    <property type="molecule type" value="Genomic_DNA"/>
</dbReference>
<dbReference type="Proteomes" id="UP000176902">
    <property type="component" value="Unassembled WGS sequence"/>
</dbReference>
<dbReference type="InterPro" id="IPR029058">
    <property type="entry name" value="AB_hydrolase_fold"/>
</dbReference>
<evidence type="ECO:0000313" key="1">
    <source>
        <dbReference type="EMBL" id="OGE31274.1"/>
    </source>
</evidence>
<organism evidence="1 2">
    <name type="scientific">Candidatus Daviesbacteria bacterium RIFCSPHIGHO2_02_FULL_36_13</name>
    <dbReference type="NCBI Taxonomy" id="1797768"/>
    <lineage>
        <taxon>Bacteria</taxon>
        <taxon>Candidatus Daviesiibacteriota</taxon>
    </lineage>
</organism>
<comment type="caution">
    <text evidence="1">The sequence shown here is derived from an EMBL/GenBank/DDBJ whole genome shotgun (WGS) entry which is preliminary data.</text>
</comment>
<dbReference type="SUPFAM" id="SSF53474">
    <property type="entry name" value="alpha/beta-Hydrolases"/>
    <property type="match status" value="1"/>
</dbReference>
<protein>
    <submittedName>
        <fullName evidence="1">Uncharacterized protein</fullName>
    </submittedName>
</protein>
<accession>A0A1F5JRK3</accession>
<evidence type="ECO:0000313" key="2">
    <source>
        <dbReference type="Proteomes" id="UP000176902"/>
    </source>
</evidence>
<reference evidence="1 2" key="1">
    <citation type="journal article" date="2016" name="Nat. Commun.">
        <title>Thousands of microbial genomes shed light on interconnected biogeochemical processes in an aquifer system.</title>
        <authorList>
            <person name="Anantharaman K."/>
            <person name="Brown C.T."/>
            <person name="Hug L.A."/>
            <person name="Sharon I."/>
            <person name="Castelle C.J."/>
            <person name="Probst A.J."/>
            <person name="Thomas B.C."/>
            <person name="Singh A."/>
            <person name="Wilkins M.J."/>
            <person name="Karaoz U."/>
            <person name="Brodie E.L."/>
            <person name="Williams K.H."/>
            <person name="Hubbard S.S."/>
            <person name="Banfield J.F."/>
        </authorList>
    </citation>
    <scope>NUCLEOTIDE SEQUENCE [LARGE SCALE GENOMIC DNA]</scope>
</reference>
<sequence>MTEHWTRRQFLQRTSLAALASLLPLPELQRPWTATPDILAMRAIKLGDPIGPEAEDLGNGYSKLTYPSGNPLRPHLEIAKDGEIQFKRTYVKHAGAWWPAGTAAVHFAQPEAKISAPSFYRSVIPPVETYFDSYGFAKVVTKATPSARELNMYETLEFMRMPLRQFERFWQEGDLAKTRTALITVDGTGSDPRSQSFKAYEDLYDNYDRVEHLTHSDYSLRHTIQDLFRMSEVIRDKVEELKRAGINSIDFLTYSLGSVVTWLYLIREVAAPSGSHRDGTIRSFVSLAGPIGGVEDEARFSYGLSYMFGNTLLLGNETTNLLTFWGSSEDRRRENENYARTLRERGVRQMFGHNEDDCFTTTPFTTISGNSQVISMGRGENGIPDCDSIFLVPILPGNRIENIGHNQVLDDPRMVSNVTYFLTA</sequence>
<dbReference type="Gene3D" id="3.40.50.1820">
    <property type="entry name" value="alpha/beta hydrolase"/>
    <property type="match status" value="1"/>
</dbReference>
<dbReference type="InterPro" id="IPR006311">
    <property type="entry name" value="TAT_signal"/>
</dbReference>
<dbReference type="PROSITE" id="PS51318">
    <property type="entry name" value="TAT"/>
    <property type="match status" value="1"/>
</dbReference>
<dbReference type="AlphaFoldDB" id="A0A1F5JRK3"/>
<proteinExistence type="predicted"/>
<gene>
    <name evidence="1" type="ORF">A3C59_00765</name>
</gene>
<name>A0A1F5JRK3_9BACT</name>